<feature type="transmembrane region" description="Helical" evidence="1">
    <location>
        <begin position="254"/>
        <end position="278"/>
    </location>
</feature>
<name>A0A4Y8VDE1_9BACT</name>
<feature type="transmembrane region" description="Helical" evidence="1">
    <location>
        <begin position="116"/>
        <end position="136"/>
    </location>
</feature>
<dbReference type="PANTHER" id="PTHR36844">
    <property type="entry name" value="PROTEASE PRSW"/>
    <property type="match status" value="1"/>
</dbReference>
<comment type="caution">
    <text evidence="2">The sequence shown here is derived from an EMBL/GenBank/DDBJ whole genome shotgun (WGS) entry which is preliminary data.</text>
</comment>
<keyword evidence="1" id="KW-0472">Membrane</keyword>
<gene>
    <name evidence="2" type="ORF">EXN75_10710</name>
</gene>
<dbReference type="Pfam" id="PF13367">
    <property type="entry name" value="PrsW-protease"/>
    <property type="match status" value="1"/>
</dbReference>
<feature type="transmembrane region" description="Helical" evidence="1">
    <location>
        <begin position="94"/>
        <end position="110"/>
    </location>
</feature>
<reference evidence="2 3" key="1">
    <citation type="submission" date="2019-02" db="EMBL/GenBank/DDBJ databases">
        <title>Draft Genome Sequence of the Prevotella sp. BCRC 81118, Isolated from Human Feces.</title>
        <authorList>
            <person name="Huang C.-H."/>
        </authorList>
    </citation>
    <scope>NUCLEOTIDE SEQUENCE [LARGE SCALE GENOMIC DNA]</scope>
    <source>
        <strain evidence="2 3">BCRC 81118</strain>
    </source>
</reference>
<accession>A0A4Y8VDE1</accession>
<feature type="transmembrane region" description="Helical" evidence="1">
    <location>
        <begin position="148"/>
        <end position="167"/>
    </location>
</feature>
<evidence type="ECO:0000256" key="1">
    <source>
        <dbReference type="SAM" id="Phobius"/>
    </source>
</evidence>
<dbReference type="InterPro" id="IPR026898">
    <property type="entry name" value="PrsW"/>
</dbReference>
<feature type="transmembrane region" description="Helical" evidence="1">
    <location>
        <begin position="215"/>
        <end position="234"/>
    </location>
</feature>
<dbReference type="GO" id="GO:0006508">
    <property type="term" value="P:proteolysis"/>
    <property type="evidence" value="ECO:0007669"/>
    <property type="project" value="UniProtKB-KW"/>
</dbReference>
<protein>
    <submittedName>
        <fullName evidence="2">PrsW family intramembrane metalloprotease</fullName>
    </submittedName>
</protein>
<dbReference type="RefSeq" id="WP_118191583.1">
    <property type="nucleotide sequence ID" value="NZ_SGVY01000028.1"/>
</dbReference>
<keyword evidence="2" id="KW-0482">Metalloprotease</keyword>
<evidence type="ECO:0000313" key="2">
    <source>
        <dbReference type="EMBL" id="TFH79036.1"/>
    </source>
</evidence>
<dbReference type="EMBL" id="SGVY01000028">
    <property type="protein sequence ID" value="TFH79036.1"/>
    <property type="molecule type" value="Genomic_DNA"/>
</dbReference>
<sequence>MNIYVIRNNHRFGPYDEKTLLSYVNNGQVLKQDKAIADSDSFERTVGFYLKRANLKSHVQNKGNVLAQLSAIGSELIFPKAKLFSKQFLSDQRFLILALVGLLPMIIMTIPLGGFFIFYEVSLYFSIIWGLFFYACFKTHQVKLKTTLNVFFLTQLCVFVAWDLLGLPKVNPFYAFTGVHFPFNLLGYVFGVGLTEEFGKMIPLLIILRKAKEPLIPQTMVFYGLMAGISFGVFEGVQYQMTVNAEQTYDVSFFLNIARLTSLPFLHACWCGIAGYFLSFAHLYPKYRRGLYVLAISIPAIVHGLYDSFADLGAISLVMVFLGLMLLMMYLKQSVDYQSKLRQ</sequence>
<keyword evidence="2" id="KW-0378">Hydrolase</keyword>
<evidence type="ECO:0000313" key="3">
    <source>
        <dbReference type="Proteomes" id="UP000297872"/>
    </source>
</evidence>
<dbReference type="AlphaFoldDB" id="A0A4Y8VDE1"/>
<dbReference type="PANTHER" id="PTHR36844:SF1">
    <property type="entry name" value="PROTEASE PRSW"/>
    <property type="match status" value="1"/>
</dbReference>
<feature type="transmembrane region" description="Helical" evidence="1">
    <location>
        <begin position="312"/>
        <end position="331"/>
    </location>
</feature>
<dbReference type="GO" id="GO:0008237">
    <property type="term" value="F:metallopeptidase activity"/>
    <property type="evidence" value="ECO:0007669"/>
    <property type="project" value="UniProtKB-KW"/>
</dbReference>
<keyword evidence="3" id="KW-1185">Reference proteome</keyword>
<keyword evidence="1" id="KW-0812">Transmembrane</keyword>
<keyword evidence="2" id="KW-0645">Protease</keyword>
<organism evidence="2 3">
    <name type="scientific">Segatella hominis</name>
    <dbReference type="NCBI Taxonomy" id="2518605"/>
    <lineage>
        <taxon>Bacteria</taxon>
        <taxon>Pseudomonadati</taxon>
        <taxon>Bacteroidota</taxon>
        <taxon>Bacteroidia</taxon>
        <taxon>Bacteroidales</taxon>
        <taxon>Prevotellaceae</taxon>
        <taxon>Segatella</taxon>
    </lineage>
</organism>
<dbReference type="OrthoDB" id="5504276at2"/>
<proteinExistence type="predicted"/>
<dbReference type="Proteomes" id="UP000297872">
    <property type="component" value="Unassembled WGS sequence"/>
</dbReference>
<feature type="transmembrane region" description="Helical" evidence="1">
    <location>
        <begin position="290"/>
        <end position="306"/>
    </location>
</feature>
<keyword evidence="1" id="KW-1133">Transmembrane helix</keyword>
<dbReference type="GeneID" id="302995749"/>